<feature type="compositionally biased region" description="Pro residues" evidence="1">
    <location>
        <begin position="321"/>
        <end position="334"/>
    </location>
</feature>
<accession>A0A6U5PL57</accession>
<name>A0A6U5PL57_9STRA</name>
<dbReference type="InterPro" id="IPR049227">
    <property type="entry name" value="DUF6824"/>
</dbReference>
<feature type="compositionally biased region" description="Low complexity" evidence="1">
    <location>
        <begin position="379"/>
        <end position="388"/>
    </location>
</feature>
<feature type="region of interest" description="Disordered" evidence="1">
    <location>
        <begin position="679"/>
        <end position="718"/>
    </location>
</feature>
<evidence type="ECO:0000259" key="2">
    <source>
        <dbReference type="Pfam" id="PF20710"/>
    </source>
</evidence>
<dbReference type="AlphaFoldDB" id="A0A6U5PL57"/>
<feature type="compositionally biased region" description="Polar residues" evidence="1">
    <location>
        <begin position="805"/>
        <end position="818"/>
    </location>
</feature>
<feature type="region of interest" description="Disordered" evidence="1">
    <location>
        <begin position="224"/>
        <end position="351"/>
    </location>
</feature>
<feature type="region of interest" description="Disordered" evidence="1">
    <location>
        <begin position="741"/>
        <end position="818"/>
    </location>
</feature>
<feature type="compositionally biased region" description="Basic and acidic residues" evidence="1">
    <location>
        <begin position="273"/>
        <end position="282"/>
    </location>
</feature>
<organism evidence="3">
    <name type="scientific">Grammatophora oceanica</name>
    <dbReference type="NCBI Taxonomy" id="210454"/>
    <lineage>
        <taxon>Eukaryota</taxon>
        <taxon>Sar</taxon>
        <taxon>Stramenopiles</taxon>
        <taxon>Ochrophyta</taxon>
        <taxon>Bacillariophyta</taxon>
        <taxon>Fragilariophyceae</taxon>
        <taxon>Fragilariophycidae</taxon>
        <taxon>Rhabdonematales</taxon>
        <taxon>Grammatophoraceae</taxon>
        <taxon>Grammatophora</taxon>
    </lineage>
</organism>
<feature type="compositionally biased region" description="Low complexity" evidence="1">
    <location>
        <begin position="788"/>
        <end position="804"/>
    </location>
</feature>
<evidence type="ECO:0000313" key="3">
    <source>
        <dbReference type="EMBL" id="CAD9309604.1"/>
    </source>
</evidence>
<sequence>MNGVKQESGVGTPSPDVSEKKTAAAVITPEGANAAMRNDSDDKSDTGMDDCGVSAALAVPVKEPHEHDVLCGRGGSINSHPGNERFRQLVERRKRVYLTARFKREKRLIANSIVSEIRGLSPSGRFLTRDAKTGLWCDIGDEKARDKTSQALRENAPSIRAKMEVEINQQRAEMQQREQAEAEAAAAAAAHQHHYGPPPPPGYYGGAPPPGSWGYHGGFFAHGYHPHPHHYHQPQHHGPPPQDHGAYGHHPLEYPPSTYAQQPQHPQQHRRSWSYDEAERRSPRASPTARRGRPHGHYPIHRTPSHDSHHSHRSATSHHSQPPPPPYATPPQEGPSPSRTPSHSSEEGKSASAFETIPKLVHSVPSSLAAWTKTSFSFGGHSGGSSDQQDGRRNPPPSTSSSVTSVTKPLSYVHHSGSHRRVVHFRDDGAGRPHHPPNANHRHHGGAQYGFQHQHHASGSGYDQSSYSTPPPTHQVPPAYSPIRESTSNVTSNSITPEGADTRSKRDASAIEPTNEENQNLLSQVAHHIMGSWDTSTMMVCASTPEQESKLAQHASQPAQHSSQPSLPSLPQRQNSLSSSENTGVGAATAETDPNAALSLPPVKEEEEGQEVELVEMMDYDEIGEPLMDLDDEDEDAKAKDEERMPAPPKRTVEIDWSSKLSCQSQWLPDTFSGNSFFSPRSGGVAPSSIRASNSLEMEDNSNAPENFSHAGSVGGASLTKVFTDDSSKAGHGRVAAVAPAPVEDHLDLTQMPSWERSFRSRSPSTIGSDDDDDAVVPTNYGISPRNSKSPPTSPRGTTSSQRSLRAQSGNSMNWDQE</sequence>
<feature type="compositionally biased region" description="Acidic residues" evidence="1">
    <location>
        <begin position="605"/>
        <end position="615"/>
    </location>
</feature>
<gene>
    <name evidence="3" type="ORF">GOCE00092_LOCUS26088</name>
    <name evidence="4" type="ORF">GOCE00092_LOCUS26089</name>
</gene>
<reference evidence="3" key="1">
    <citation type="submission" date="2021-01" db="EMBL/GenBank/DDBJ databases">
        <authorList>
            <person name="Corre E."/>
            <person name="Pelletier E."/>
            <person name="Niang G."/>
            <person name="Scheremetjew M."/>
            <person name="Finn R."/>
            <person name="Kale V."/>
            <person name="Holt S."/>
            <person name="Cochrane G."/>
            <person name="Meng A."/>
            <person name="Brown T."/>
            <person name="Cohen L."/>
        </authorList>
    </citation>
    <scope>NUCLEOTIDE SEQUENCE</scope>
    <source>
        <strain evidence="3">CCMP 410</strain>
    </source>
</reference>
<feature type="region of interest" description="Disordered" evidence="1">
    <location>
        <begin position="379"/>
        <end position="407"/>
    </location>
</feature>
<feature type="compositionally biased region" description="Low complexity" evidence="1">
    <location>
        <begin position="552"/>
        <end position="580"/>
    </location>
</feature>
<feature type="region of interest" description="Disordered" evidence="1">
    <location>
        <begin position="426"/>
        <end position="518"/>
    </location>
</feature>
<evidence type="ECO:0000256" key="1">
    <source>
        <dbReference type="SAM" id="MobiDB-lite"/>
    </source>
</evidence>
<feature type="compositionally biased region" description="Polar residues" evidence="1">
    <location>
        <begin position="484"/>
        <end position="496"/>
    </location>
</feature>
<evidence type="ECO:0000313" key="4">
    <source>
        <dbReference type="EMBL" id="CAD9309605.1"/>
    </source>
</evidence>
<feature type="compositionally biased region" description="Basic and acidic residues" evidence="1">
    <location>
        <begin position="500"/>
        <end position="509"/>
    </location>
</feature>
<dbReference type="EMBL" id="HBGK01049700">
    <property type="protein sequence ID" value="CAD9309604.1"/>
    <property type="molecule type" value="Transcribed_RNA"/>
</dbReference>
<feature type="compositionally biased region" description="Basic residues" evidence="1">
    <location>
        <begin position="432"/>
        <end position="445"/>
    </location>
</feature>
<feature type="region of interest" description="Disordered" evidence="1">
    <location>
        <begin position="170"/>
        <end position="203"/>
    </location>
</feature>
<feature type="compositionally biased region" description="Basic residues" evidence="1">
    <location>
        <begin position="224"/>
        <end position="235"/>
    </location>
</feature>
<feature type="region of interest" description="Disordered" evidence="1">
    <location>
        <begin position="1"/>
        <end position="49"/>
    </location>
</feature>
<dbReference type="Pfam" id="PF20710">
    <property type="entry name" value="DUF6824"/>
    <property type="match status" value="1"/>
</dbReference>
<feature type="compositionally biased region" description="Basic residues" evidence="1">
    <location>
        <begin position="290"/>
        <end position="300"/>
    </location>
</feature>
<feature type="region of interest" description="Disordered" evidence="1">
    <location>
        <begin position="544"/>
        <end position="615"/>
    </location>
</feature>
<feature type="compositionally biased region" description="Polar residues" evidence="1">
    <location>
        <begin position="690"/>
        <end position="706"/>
    </location>
</feature>
<proteinExistence type="predicted"/>
<feature type="region of interest" description="Disordered" evidence="1">
    <location>
        <begin position="631"/>
        <end position="653"/>
    </location>
</feature>
<dbReference type="EMBL" id="HBGK01049701">
    <property type="protein sequence ID" value="CAD9309605.1"/>
    <property type="molecule type" value="Transcribed_RNA"/>
</dbReference>
<feature type="domain" description="DUF6824" evidence="2">
    <location>
        <begin position="68"/>
        <end position="154"/>
    </location>
</feature>
<protein>
    <recommendedName>
        <fullName evidence="2">DUF6824 domain-containing protein</fullName>
    </recommendedName>
</protein>